<reference evidence="2" key="1">
    <citation type="submission" date="2021-01" db="EMBL/GenBank/DDBJ databases">
        <authorList>
            <person name="Corre E."/>
            <person name="Pelletier E."/>
            <person name="Niang G."/>
            <person name="Scheremetjew M."/>
            <person name="Finn R."/>
            <person name="Kale V."/>
            <person name="Holt S."/>
            <person name="Cochrane G."/>
            <person name="Meng A."/>
            <person name="Brown T."/>
            <person name="Cohen L."/>
        </authorList>
    </citation>
    <scope>NUCLEOTIDE SEQUENCE</scope>
    <source>
        <strain evidence="2">GSBS06</strain>
    </source>
</reference>
<dbReference type="EMBL" id="HBIN01017175">
    <property type="protein sequence ID" value="CAE0442981.1"/>
    <property type="molecule type" value="Transcribed_RNA"/>
</dbReference>
<keyword evidence="1" id="KW-0472">Membrane</keyword>
<dbReference type="AlphaFoldDB" id="A0A7S3V094"/>
<gene>
    <name evidence="2" type="ORF">ASTO00021_LOCUS13091</name>
</gene>
<evidence type="ECO:0008006" key="3">
    <source>
        <dbReference type="Google" id="ProtNLM"/>
    </source>
</evidence>
<keyword evidence="1" id="KW-0812">Transmembrane</keyword>
<keyword evidence="1" id="KW-1133">Transmembrane helix</keyword>
<dbReference type="Pfam" id="PF14539">
    <property type="entry name" value="DUF4442"/>
    <property type="match status" value="1"/>
</dbReference>
<evidence type="ECO:0000313" key="2">
    <source>
        <dbReference type="EMBL" id="CAE0442981.1"/>
    </source>
</evidence>
<protein>
    <recommendedName>
        <fullName evidence="3">Thioesterase domain-containing protein</fullName>
    </recommendedName>
</protein>
<evidence type="ECO:0000256" key="1">
    <source>
        <dbReference type="SAM" id="Phobius"/>
    </source>
</evidence>
<sequence length="233" mass="25005">MGVMDLVGTLLLKPLMIVIDCIGIFIGLLLIAAPVCVQYAAVKLSPKWGVKKKGIVSNVDLFSTCSKVPLGKHVFKLFVAAASPYSASIGPNVESLEYKIQSDPSVTNPDNTKTIYCKTSMQERPWLRNPFKSIHAAALINLGEFTSGLAMVSAFQSSDMRGIVNSLSGTYTKKARGLVTAIAEVALPPSSSFDSDGTCKYFAVTKIFDSSGEQVATVTAEWVLSKTSNKKKL</sequence>
<accession>A0A7S3V094</accession>
<dbReference type="SUPFAM" id="SSF54637">
    <property type="entry name" value="Thioesterase/thiol ester dehydrase-isomerase"/>
    <property type="match status" value="1"/>
</dbReference>
<name>A0A7S3V094_9STRA</name>
<dbReference type="InterPro" id="IPR029069">
    <property type="entry name" value="HotDog_dom_sf"/>
</dbReference>
<feature type="transmembrane region" description="Helical" evidence="1">
    <location>
        <begin position="15"/>
        <end position="42"/>
    </location>
</feature>
<dbReference type="Gene3D" id="3.10.129.10">
    <property type="entry name" value="Hotdog Thioesterase"/>
    <property type="match status" value="1"/>
</dbReference>
<proteinExistence type="predicted"/>
<organism evidence="2">
    <name type="scientific">Aplanochytrium stocchinoi</name>
    <dbReference type="NCBI Taxonomy" id="215587"/>
    <lineage>
        <taxon>Eukaryota</taxon>
        <taxon>Sar</taxon>
        <taxon>Stramenopiles</taxon>
        <taxon>Bigyra</taxon>
        <taxon>Labyrinthulomycetes</taxon>
        <taxon>Thraustochytrida</taxon>
        <taxon>Thraustochytriidae</taxon>
        <taxon>Aplanochytrium</taxon>
    </lineage>
</organism>
<dbReference type="InterPro" id="IPR027961">
    <property type="entry name" value="DUF4442"/>
</dbReference>